<comment type="function">
    <text evidence="1">Potential calcium sensor.</text>
</comment>
<evidence type="ECO:0000313" key="6">
    <source>
        <dbReference type="EMBL" id="AZL94072.1"/>
    </source>
</evidence>
<dbReference type="PROSITE" id="PS00018">
    <property type="entry name" value="EF_HAND_1"/>
    <property type="match status" value="2"/>
</dbReference>
<dbReference type="InterPro" id="IPR002048">
    <property type="entry name" value="EF_hand_dom"/>
</dbReference>
<feature type="domain" description="EF-hand" evidence="5">
    <location>
        <begin position="138"/>
        <end position="169"/>
    </location>
</feature>
<evidence type="ECO:0000256" key="1">
    <source>
        <dbReference type="ARBA" id="ARBA00003291"/>
    </source>
</evidence>
<keyword evidence="3" id="KW-0677">Repeat</keyword>
<keyword evidence="2" id="KW-0479">Metal-binding</keyword>
<dbReference type="GO" id="GO:0005509">
    <property type="term" value="F:calcium ion binding"/>
    <property type="evidence" value="ECO:0007669"/>
    <property type="project" value="InterPro"/>
</dbReference>
<accession>A0A3S8V2K4</accession>
<dbReference type="FunFam" id="1.10.238.10:FF:000302">
    <property type="entry name" value="Probable calcium-binding protein CML46"/>
    <property type="match status" value="1"/>
</dbReference>
<dbReference type="InterPro" id="IPR018247">
    <property type="entry name" value="EF_Hand_1_Ca_BS"/>
</dbReference>
<name>A0A3S8V2K4_CARPA</name>
<evidence type="ECO:0000256" key="2">
    <source>
        <dbReference type="ARBA" id="ARBA00022723"/>
    </source>
</evidence>
<feature type="domain" description="EF-hand" evidence="5">
    <location>
        <begin position="173"/>
        <end position="207"/>
    </location>
</feature>
<dbReference type="OrthoDB" id="26525at2759"/>
<evidence type="ECO:0000256" key="3">
    <source>
        <dbReference type="ARBA" id="ARBA00022737"/>
    </source>
</evidence>
<dbReference type="InterPro" id="IPR011992">
    <property type="entry name" value="EF-hand-dom_pair"/>
</dbReference>
<dbReference type="SUPFAM" id="SSF47473">
    <property type="entry name" value="EF-hand"/>
    <property type="match status" value="1"/>
</dbReference>
<sequence>MSLTNLQCFITLDKSSSDAKQSFFLLFEMVDLLLFHRFFNWVRSMQSFFFRFWYFLLFSGSSEIREGKQNLDFNFSKQEISVKDDDDDGDGLRRGDVEMVMRNLGLFCSPESGEELEERFGSNELLGLFEEKEPSLWEVKEAFDVFDENRDGFIDAEELQRVFCNLGLMKHGSELEKCKKMIGSYDENGDGRIDLNEFVKIMENSFC</sequence>
<dbReference type="EMBL" id="MH032802">
    <property type="protein sequence ID" value="AZL94072.1"/>
    <property type="molecule type" value="mRNA"/>
</dbReference>
<dbReference type="Gene3D" id="1.10.238.10">
    <property type="entry name" value="EF-hand"/>
    <property type="match status" value="1"/>
</dbReference>
<proteinExistence type="evidence at transcript level"/>
<dbReference type="SMART" id="SM00054">
    <property type="entry name" value="EFh"/>
    <property type="match status" value="2"/>
</dbReference>
<dbReference type="InterPro" id="IPR039647">
    <property type="entry name" value="EF_hand_pair_protein_CML-like"/>
</dbReference>
<dbReference type="Pfam" id="PF13499">
    <property type="entry name" value="EF-hand_7"/>
    <property type="match status" value="1"/>
</dbReference>
<evidence type="ECO:0000256" key="4">
    <source>
        <dbReference type="ARBA" id="ARBA00022837"/>
    </source>
</evidence>
<dbReference type="KEGG" id="cpap:110820177"/>
<reference evidence="6" key="1">
    <citation type="submission" date="2018-03" db="EMBL/GenBank/DDBJ databases">
        <title>Calmodulin and Calmodulin-like Proteins Reveal their Involvement in Stress Response and Fruit Ripening in Papaya.</title>
        <authorList>
            <person name="Ding X."/>
            <person name="Zhang L."/>
            <person name="Hao Y."/>
            <person name="Xiao S."/>
            <person name="Wu Z."/>
            <person name="Chen W."/>
            <person name="Li X."/>
            <person name="Zhu X."/>
        </authorList>
    </citation>
    <scope>NUCLEOTIDE SEQUENCE</scope>
    <source>
        <tissue evidence="6">Fruit</tissue>
    </source>
</reference>
<dbReference type="GeneID" id="110820177"/>
<keyword evidence="4" id="KW-0106">Calcium</keyword>
<dbReference type="CDD" id="cd00051">
    <property type="entry name" value="EFh"/>
    <property type="match status" value="1"/>
</dbReference>
<protein>
    <submittedName>
        <fullName evidence="6">Calmodulin-like protein 46</fullName>
    </submittedName>
</protein>
<organism evidence="6">
    <name type="scientific">Carica papaya</name>
    <name type="common">Papaya</name>
    <dbReference type="NCBI Taxonomy" id="3649"/>
    <lineage>
        <taxon>Eukaryota</taxon>
        <taxon>Viridiplantae</taxon>
        <taxon>Streptophyta</taxon>
        <taxon>Embryophyta</taxon>
        <taxon>Tracheophyta</taxon>
        <taxon>Spermatophyta</taxon>
        <taxon>Magnoliopsida</taxon>
        <taxon>eudicotyledons</taxon>
        <taxon>Gunneridae</taxon>
        <taxon>Pentapetalae</taxon>
        <taxon>rosids</taxon>
        <taxon>malvids</taxon>
        <taxon>Brassicales</taxon>
        <taxon>Caricaceae</taxon>
        <taxon>Carica</taxon>
    </lineage>
</organism>
<dbReference type="AlphaFoldDB" id="A0A3S8V2K4"/>
<dbReference type="SMR" id="A0A3S8V2K4"/>
<dbReference type="RefSeq" id="XP_021905300.1">
    <property type="nucleotide sequence ID" value="XM_022049608.1"/>
</dbReference>
<dbReference type="PROSITE" id="PS50222">
    <property type="entry name" value="EF_HAND_2"/>
    <property type="match status" value="2"/>
</dbReference>
<dbReference type="PANTHER" id="PTHR10891">
    <property type="entry name" value="EF-HAND CALCIUM-BINDING DOMAIN CONTAINING PROTEIN"/>
    <property type="match status" value="1"/>
</dbReference>
<evidence type="ECO:0000259" key="5">
    <source>
        <dbReference type="PROSITE" id="PS50222"/>
    </source>
</evidence>